<evidence type="ECO:0000256" key="5">
    <source>
        <dbReference type="ARBA" id="ARBA00023043"/>
    </source>
</evidence>
<dbReference type="InterPro" id="IPR002110">
    <property type="entry name" value="Ankyrin_rpt"/>
</dbReference>
<evidence type="ECO:0000313" key="12">
    <source>
        <dbReference type="WBParaSite" id="SVE_1342400.2"/>
    </source>
</evidence>
<comment type="similarity">
    <text evidence="1">Belongs to the glutaminase family.</text>
</comment>
<evidence type="ECO:0000256" key="4">
    <source>
        <dbReference type="ARBA" id="ARBA00022801"/>
    </source>
</evidence>
<evidence type="ECO:0000256" key="2">
    <source>
        <dbReference type="ARBA" id="ARBA00012918"/>
    </source>
</evidence>
<proteinExistence type="inferred from homology"/>
<organism evidence="11 12">
    <name type="scientific">Strongyloides venezuelensis</name>
    <name type="common">Threadworm</name>
    <dbReference type="NCBI Taxonomy" id="75913"/>
    <lineage>
        <taxon>Eukaryota</taxon>
        <taxon>Metazoa</taxon>
        <taxon>Ecdysozoa</taxon>
        <taxon>Nematoda</taxon>
        <taxon>Chromadorea</taxon>
        <taxon>Rhabditida</taxon>
        <taxon>Tylenchina</taxon>
        <taxon>Panagrolaimomorpha</taxon>
        <taxon>Strongyloidoidea</taxon>
        <taxon>Strongyloididae</taxon>
        <taxon>Strongyloides</taxon>
    </lineage>
</organism>
<evidence type="ECO:0000256" key="9">
    <source>
        <dbReference type="SAM" id="MobiDB-lite"/>
    </source>
</evidence>
<dbReference type="InterPro" id="IPR036770">
    <property type="entry name" value="Ankyrin_rpt-contain_sf"/>
</dbReference>
<dbReference type="Gene3D" id="1.10.238.210">
    <property type="match status" value="1"/>
</dbReference>
<keyword evidence="11" id="KW-1185">Reference proteome</keyword>
<dbReference type="STRING" id="75913.A0A0K0FSI2"/>
<dbReference type="SUPFAM" id="SSF56601">
    <property type="entry name" value="beta-lactamase/transpeptidase-like"/>
    <property type="match status" value="1"/>
</dbReference>
<accession>A0A0K0FSI2</accession>
<dbReference type="WBParaSite" id="SVE_1342400.2">
    <property type="protein sequence ID" value="SVE_1342400.2"/>
    <property type="gene ID" value="SVE_1342400"/>
</dbReference>
<protein>
    <recommendedName>
        <fullName evidence="2">glutaminase</fullName>
        <ecNumber evidence="2">3.5.1.2</ecNumber>
    </recommendedName>
    <alternativeName>
        <fullName evidence="7">L-glutamine amidohydrolase</fullName>
    </alternativeName>
</protein>
<dbReference type="PROSITE" id="PS50088">
    <property type="entry name" value="ANK_REPEAT"/>
    <property type="match status" value="1"/>
</dbReference>
<dbReference type="GO" id="GO:0006537">
    <property type="term" value="P:glutamate biosynthetic process"/>
    <property type="evidence" value="ECO:0007669"/>
    <property type="project" value="TreeGrafter"/>
</dbReference>
<dbReference type="NCBIfam" id="TIGR03814">
    <property type="entry name" value="Gln_ase"/>
    <property type="match status" value="1"/>
</dbReference>
<evidence type="ECO:0000313" key="11">
    <source>
        <dbReference type="Proteomes" id="UP000035680"/>
    </source>
</evidence>
<dbReference type="PANTHER" id="PTHR12544">
    <property type="entry name" value="GLUTAMINASE"/>
    <property type="match status" value="1"/>
</dbReference>
<dbReference type="SMART" id="SM00248">
    <property type="entry name" value="ANK"/>
    <property type="match status" value="2"/>
</dbReference>
<dbReference type="Gene3D" id="1.25.40.20">
    <property type="entry name" value="Ankyrin repeat-containing domain"/>
    <property type="match status" value="1"/>
</dbReference>
<feature type="compositionally biased region" description="Basic and acidic residues" evidence="9">
    <location>
        <begin position="27"/>
        <end position="50"/>
    </location>
</feature>
<feature type="region of interest" description="Disordered" evidence="9">
    <location>
        <begin position="1"/>
        <end position="57"/>
    </location>
</feature>
<dbReference type="Proteomes" id="UP000035680">
    <property type="component" value="Unassembled WGS sequence"/>
</dbReference>
<feature type="compositionally biased region" description="Polar residues" evidence="9">
    <location>
        <begin position="17"/>
        <end position="26"/>
    </location>
</feature>
<reference evidence="11" key="1">
    <citation type="submission" date="2014-07" db="EMBL/GenBank/DDBJ databases">
        <authorList>
            <person name="Martin A.A"/>
            <person name="De Silva N."/>
        </authorList>
    </citation>
    <scope>NUCLEOTIDE SEQUENCE</scope>
</reference>
<dbReference type="Pfam" id="PF04960">
    <property type="entry name" value="Glutaminase"/>
    <property type="match status" value="1"/>
</dbReference>
<dbReference type="InterPro" id="IPR012338">
    <property type="entry name" value="Beta-lactam/transpept-like"/>
</dbReference>
<feature type="domain" description="Glutaminase EF-hand" evidence="10">
    <location>
        <begin position="203"/>
        <end position="278"/>
    </location>
</feature>
<dbReference type="Pfam" id="PF12796">
    <property type="entry name" value="Ank_2"/>
    <property type="match status" value="1"/>
</dbReference>
<evidence type="ECO:0000256" key="8">
    <source>
        <dbReference type="PROSITE-ProRule" id="PRU00023"/>
    </source>
</evidence>
<dbReference type="InterPro" id="IPR015868">
    <property type="entry name" value="Glutaminase"/>
</dbReference>
<evidence type="ECO:0000256" key="7">
    <source>
        <dbReference type="ARBA" id="ARBA00077251"/>
    </source>
</evidence>
<dbReference type="PANTHER" id="PTHR12544:SF51">
    <property type="entry name" value="GLUTAMINASE 3-RELATED"/>
    <property type="match status" value="1"/>
</dbReference>
<dbReference type="GO" id="GO:0006543">
    <property type="term" value="P:L-glutamine catabolic process"/>
    <property type="evidence" value="ECO:0007669"/>
    <property type="project" value="TreeGrafter"/>
</dbReference>
<evidence type="ECO:0000256" key="1">
    <source>
        <dbReference type="ARBA" id="ARBA00011076"/>
    </source>
</evidence>
<dbReference type="PROSITE" id="PS50297">
    <property type="entry name" value="ANK_REP_REGION"/>
    <property type="match status" value="1"/>
</dbReference>
<name>A0A0K0FSI2_STRVS</name>
<dbReference type="SUPFAM" id="SSF48403">
    <property type="entry name" value="Ankyrin repeat"/>
    <property type="match status" value="1"/>
</dbReference>
<comment type="catalytic activity">
    <reaction evidence="6">
        <text>L-glutamine + H2O = L-glutamate + NH4(+)</text>
        <dbReference type="Rhea" id="RHEA:15889"/>
        <dbReference type="ChEBI" id="CHEBI:15377"/>
        <dbReference type="ChEBI" id="CHEBI:28938"/>
        <dbReference type="ChEBI" id="CHEBI:29985"/>
        <dbReference type="ChEBI" id="CHEBI:58359"/>
        <dbReference type="EC" id="3.5.1.2"/>
    </reaction>
</comment>
<keyword evidence="4" id="KW-0378">Hydrolase</keyword>
<dbReference type="Gene3D" id="3.40.710.10">
    <property type="entry name" value="DD-peptidase/beta-lactamase superfamily"/>
    <property type="match status" value="1"/>
</dbReference>
<evidence type="ECO:0000259" key="10">
    <source>
        <dbReference type="Pfam" id="PF17959"/>
    </source>
</evidence>
<dbReference type="Pfam" id="PF17959">
    <property type="entry name" value="EF-hand_14"/>
    <property type="match status" value="1"/>
</dbReference>
<keyword evidence="3" id="KW-0677">Repeat</keyword>
<sequence length="737" mass="83397">MAKADNNEDNSEDNVKRQPSTTTVSFTDDKSIGFKKTDTPPEGIKERESPETPNNWTRKHLQKLHSFGSLIKKQTNIMNNINDNSDSSKTQEKNDRQVTLPVCSYLPQGRAISDVIFEMYHSEETHQLSLIRLLKGILLKYKYILPLSPFYRRMLSITLPKKLDTNSSVDDDTKLNRYNKAPVEVLSPLHPLTVNYVIGGNPNNLMENLALKGILKDDPRILKMLHTFREEGRSISLDTPDPQLNQVDDILVSKESFAKCIAQNTIINKVFKNQLIIPEWKAFTGQITKIFNDLKDIKDGHPATYIPQLKNVDPDLFAISICTIDGQRQSWGDFDTKFCLQSVSKAFTYAIVLDELGDEYVHRYVGTESSGRAFNKIILDKNNKPHNPMINAGAIVVASLLKTTDPLSERFDHAMKRMKEFAGSGHVSFNNCVFLSERETADRNYALSYYMREHGCFPEGSKHRENLDLYFQLCSMETTCDSLAIMAATLANGGVCPLTEKRVVSNTAVRDTLSLMLSCGMYDYSARFAFNVGLPSKSGVSGDMVLIIPNVMGIAVYSPRLDELGNTIKGVKFAEKLVEIFNFHHYDSLIFNESNKIDPRIKNIDVELLNICNLLHAIRNNDFDFVKKYILAGILLEEADYDGRTALHIAAVTGNAEILEYILKYWKVTPDPKDIYGRTPLSDAIFFNHPECIKLLQAAKTKYHHNEYENESLDSVQSEMIKKMNFLAIDNNNDSSS</sequence>
<dbReference type="AlphaFoldDB" id="A0A0K0FSI2"/>
<reference evidence="12" key="2">
    <citation type="submission" date="2015-08" db="UniProtKB">
        <authorList>
            <consortium name="WormBaseParasite"/>
        </authorList>
    </citation>
    <scope>IDENTIFICATION</scope>
</reference>
<feature type="repeat" description="ANK" evidence="8">
    <location>
        <begin position="642"/>
        <end position="664"/>
    </location>
</feature>
<evidence type="ECO:0000256" key="3">
    <source>
        <dbReference type="ARBA" id="ARBA00022737"/>
    </source>
</evidence>
<dbReference type="GO" id="GO:0004359">
    <property type="term" value="F:glutaminase activity"/>
    <property type="evidence" value="ECO:0007669"/>
    <property type="project" value="UniProtKB-EC"/>
</dbReference>
<dbReference type="HAMAP" id="MF_00313">
    <property type="entry name" value="Glutaminase"/>
    <property type="match status" value="1"/>
</dbReference>
<dbReference type="FunFam" id="3.40.710.10:FF:000008">
    <property type="entry name" value="Glutaminase, isoform E"/>
    <property type="match status" value="1"/>
</dbReference>
<dbReference type="EC" id="3.5.1.2" evidence="2"/>
<dbReference type="InterPro" id="IPR041541">
    <property type="entry name" value="Glutaminase_EF-hand"/>
</dbReference>
<keyword evidence="5 8" id="KW-0040">ANK repeat</keyword>
<evidence type="ECO:0000256" key="6">
    <source>
        <dbReference type="ARBA" id="ARBA00049534"/>
    </source>
</evidence>